<gene>
    <name evidence="5" type="ORF">AB675_5815</name>
</gene>
<dbReference type="Gene3D" id="3.40.250.10">
    <property type="entry name" value="Rhodanese-like domain"/>
    <property type="match status" value="1"/>
</dbReference>
<evidence type="ECO:0000256" key="2">
    <source>
        <dbReference type="SAM" id="MobiDB-lite"/>
    </source>
</evidence>
<dbReference type="Pfam" id="PF00581">
    <property type="entry name" value="Rhodanese"/>
    <property type="match status" value="1"/>
</dbReference>
<feature type="domain" description="Tyrosine-protein phosphatase" evidence="3">
    <location>
        <begin position="525"/>
        <end position="713"/>
    </location>
</feature>
<feature type="region of interest" description="Disordered" evidence="2">
    <location>
        <begin position="1"/>
        <end position="115"/>
    </location>
</feature>
<feature type="region of interest" description="Disordered" evidence="2">
    <location>
        <begin position="629"/>
        <end position="671"/>
    </location>
</feature>
<accession>A0A0N0NL50</accession>
<feature type="compositionally biased region" description="Polar residues" evidence="2">
    <location>
        <begin position="203"/>
        <end position="215"/>
    </location>
</feature>
<dbReference type="GeneID" id="28737934"/>
<feature type="compositionally biased region" description="Polar residues" evidence="2">
    <location>
        <begin position="95"/>
        <end position="111"/>
    </location>
</feature>
<dbReference type="InterPro" id="IPR029021">
    <property type="entry name" value="Prot-tyrosine_phosphatase-like"/>
</dbReference>
<evidence type="ECO:0000259" key="4">
    <source>
        <dbReference type="PROSITE" id="PS50206"/>
    </source>
</evidence>
<evidence type="ECO:0000313" key="6">
    <source>
        <dbReference type="Proteomes" id="UP000038010"/>
    </source>
</evidence>
<organism evidence="5 6">
    <name type="scientific">Cyphellophora attinorum</name>
    <dbReference type="NCBI Taxonomy" id="1664694"/>
    <lineage>
        <taxon>Eukaryota</taxon>
        <taxon>Fungi</taxon>
        <taxon>Dikarya</taxon>
        <taxon>Ascomycota</taxon>
        <taxon>Pezizomycotina</taxon>
        <taxon>Eurotiomycetes</taxon>
        <taxon>Chaetothyriomycetidae</taxon>
        <taxon>Chaetothyriales</taxon>
        <taxon>Cyphellophoraceae</taxon>
        <taxon>Cyphellophora</taxon>
    </lineage>
</organism>
<dbReference type="PRINTS" id="PR00700">
    <property type="entry name" value="PRTYPHPHTASE"/>
</dbReference>
<reference evidence="5 6" key="1">
    <citation type="submission" date="2015-06" db="EMBL/GenBank/DDBJ databases">
        <title>Draft genome of the ant-associated black yeast Phialophora attae CBS 131958.</title>
        <authorList>
            <person name="Moreno L.F."/>
            <person name="Stielow B.J."/>
            <person name="de Hoog S."/>
            <person name="Vicente V.A."/>
            <person name="Weiss V.A."/>
            <person name="de Vries M."/>
            <person name="Cruz L.M."/>
            <person name="Souza E.M."/>
        </authorList>
    </citation>
    <scope>NUCLEOTIDE SEQUENCE [LARGE SCALE GENOMIC DNA]</scope>
    <source>
        <strain evidence="5 6">CBS 131958</strain>
    </source>
</reference>
<keyword evidence="6" id="KW-1185">Reference proteome</keyword>
<dbReference type="PROSITE" id="PS50055">
    <property type="entry name" value="TYR_PHOSPHATASE_PTP"/>
    <property type="match status" value="1"/>
</dbReference>
<feature type="compositionally biased region" description="Low complexity" evidence="2">
    <location>
        <begin position="27"/>
        <end position="37"/>
    </location>
</feature>
<dbReference type="SUPFAM" id="SSF52799">
    <property type="entry name" value="(Phosphotyrosine protein) phosphatases II"/>
    <property type="match status" value="1"/>
</dbReference>
<dbReference type="SMART" id="SM00194">
    <property type="entry name" value="PTPc"/>
    <property type="match status" value="1"/>
</dbReference>
<dbReference type="OrthoDB" id="6058203at2759"/>
<name>A0A0N0NL50_9EURO</name>
<dbReference type="EMBL" id="LFJN01000017">
    <property type="protein sequence ID" value="KPI38891.1"/>
    <property type="molecule type" value="Genomic_DNA"/>
</dbReference>
<dbReference type="SMART" id="SM00450">
    <property type="entry name" value="RHOD"/>
    <property type="match status" value="1"/>
</dbReference>
<proteinExistence type="inferred from homology"/>
<dbReference type="STRING" id="1664694.A0A0N0NL50"/>
<evidence type="ECO:0000313" key="5">
    <source>
        <dbReference type="EMBL" id="KPI38891.1"/>
    </source>
</evidence>
<dbReference type="Gene3D" id="3.90.190.10">
    <property type="entry name" value="Protein tyrosine phosphatase superfamily"/>
    <property type="match status" value="1"/>
</dbReference>
<comment type="caution">
    <text evidence="5">The sequence shown here is derived from an EMBL/GenBank/DDBJ whole genome shotgun (WGS) entry which is preliminary data.</text>
</comment>
<feature type="compositionally biased region" description="Polar residues" evidence="2">
    <location>
        <begin position="155"/>
        <end position="172"/>
    </location>
</feature>
<feature type="region of interest" description="Disordered" evidence="2">
    <location>
        <begin position="154"/>
        <end position="221"/>
    </location>
</feature>
<dbReference type="SUPFAM" id="SSF52821">
    <property type="entry name" value="Rhodanese/Cell cycle control phosphatase"/>
    <property type="match status" value="1"/>
</dbReference>
<dbReference type="AlphaFoldDB" id="A0A0N0NL50"/>
<dbReference type="InterPro" id="IPR000242">
    <property type="entry name" value="PTP_cat"/>
</dbReference>
<feature type="compositionally biased region" description="Basic and acidic residues" evidence="2">
    <location>
        <begin position="658"/>
        <end position="669"/>
    </location>
</feature>
<evidence type="ECO:0000256" key="1">
    <source>
        <dbReference type="ARBA" id="ARBA00009649"/>
    </source>
</evidence>
<dbReference type="PANTHER" id="PTHR19134:SF561">
    <property type="entry name" value="PROTEIN TYROSINE PHOSPHATASE 36E, ISOFORM A"/>
    <property type="match status" value="1"/>
</dbReference>
<evidence type="ECO:0000259" key="3">
    <source>
        <dbReference type="PROSITE" id="PS50055"/>
    </source>
</evidence>
<protein>
    <submittedName>
        <fullName evidence="5">Tyrosine-protein phosphatase 1</fullName>
    </submittedName>
</protein>
<dbReference type="PROSITE" id="PS50206">
    <property type="entry name" value="RHODANESE_3"/>
    <property type="match status" value="1"/>
</dbReference>
<dbReference type="PANTHER" id="PTHR19134">
    <property type="entry name" value="RECEPTOR-TYPE TYROSINE-PROTEIN PHOSPHATASE"/>
    <property type="match status" value="1"/>
</dbReference>
<feature type="compositionally biased region" description="Basic residues" evidence="2">
    <location>
        <begin position="17"/>
        <end position="26"/>
    </location>
</feature>
<dbReference type="Pfam" id="PF00102">
    <property type="entry name" value="Y_phosphatase"/>
    <property type="match status" value="1"/>
</dbReference>
<dbReference type="VEuPathDB" id="FungiDB:AB675_5815"/>
<dbReference type="RefSeq" id="XP_017998854.1">
    <property type="nucleotide sequence ID" value="XM_018146054.1"/>
</dbReference>
<comment type="similarity">
    <text evidence="1">Belongs to the protein-tyrosine phosphatase family. Non-receptor class subfamily.</text>
</comment>
<dbReference type="InterPro" id="IPR001763">
    <property type="entry name" value="Rhodanese-like_dom"/>
</dbReference>
<dbReference type="InterPro" id="IPR050348">
    <property type="entry name" value="Protein-Tyr_Phosphatase"/>
</dbReference>
<dbReference type="GO" id="GO:0004725">
    <property type="term" value="F:protein tyrosine phosphatase activity"/>
    <property type="evidence" value="ECO:0007669"/>
    <property type="project" value="InterPro"/>
</dbReference>
<feature type="domain" description="Rhodanese" evidence="4">
    <location>
        <begin position="270"/>
        <end position="386"/>
    </location>
</feature>
<feature type="compositionally biased region" description="Polar residues" evidence="2">
    <location>
        <begin position="640"/>
        <end position="657"/>
    </location>
</feature>
<dbReference type="Proteomes" id="UP000038010">
    <property type="component" value="Unassembled WGS sequence"/>
</dbReference>
<dbReference type="InterPro" id="IPR036873">
    <property type="entry name" value="Rhodanese-like_dom_sf"/>
</dbReference>
<sequence>MSTAQTATYSSSSSSHGHGHSHKKTSSRSSRPSTTPRLHPMAASVGQAHPPLLSPKGKSPYQKDPKSPSPSYFGFVVGNDDSIPPDSNPGHHARQNWNFPSSNAQSTSNNARHVPVESNPEFEAFRRQSEQGIFTLHTGSFSSLTNLASKPPQIRTLSSTVSGPQSPISPTTKRPHLDRGHQSAQSLAHKSTRNADSFFDFPQQGSPMSLTPRQSVSDEHRAPRMSLPLNDLQAPSLDLTKVRSDTLPPKAEDKPPSMVSPTAVADLLRQNQDVLILDLRVYQQYVTSRIKGALNLCIPTTLLKRPSFTTKKLLETFSSAADKARFEKWQQVEYILVYDASSSMSKEAVIPFNVLKKFAAEGWKGNGLVVKGGLQAFARVEPDFVERGPVSRPADHPNSPLTIAPPAHDKLPVAGGCAMPSTGSAANPFFGNIRQNMDLLDGVGQMAVQKPSHMTETAKNTMPAWLKDASRTSDEGKDVSDKFLKIERSEQKRMQTALNARVSYGTPGSETPNRVQVAGIEKGSKNRYNNIFPYDHSRVRLEGCTSTECDYINANHVKAEYSNRHYIATQAPIPATFNDFWRVVWEQDVRVIVMLTAENEGGQLKSHPYWKAGEYGALKVKLLSERTVSLDGDAPATPKTPGSSRPSLGMRRSTTNTIHKDSKDSKTTEKPAVVVRSFSLTHSSRPFENMRQVTQLHYSQWPDFGAPASLQRC</sequence>